<dbReference type="SUPFAM" id="SSF158745">
    <property type="entry name" value="LanC-like"/>
    <property type="match status" value="1"/>
</dbReference>
<dbReference type="PRINTS" id="PR01950">
    <property type="entry name" value="LANCSUPER"/>
</dbReference>
<dbReference type="PIRSF" id="PIRSF037228">
    <property type="entry name" value="Lant_mod_RumM"/>
    <property type="match status" value="1"/>
</dbReference>
<feature type="binding site" evidence="1">
    <location>
        <position position="875"/>
    </location>
    <ligand>
        <name>Zn(2+)</name>
        <dbReference type="ChEBI" id="CHEBI:29105"/>
    </ligand>
</feature>
<dbReference type="GO" id="GO:0005975">
    <property type="term" value="P:carbohydrate metabolic process"/>
    <property type="evidence" value="ECO:0007669"/>
    <property type="project" value="InterPro"/>
</dbReference>
<keyword evidence="1" id="KW-0479">Metal-binding</keyword>
<feature type="binding site" evidence="1">
    <location>
        <position position="920"/>
    </location>
    <ligand>
        <name>Zn(2+)</name>
        <dbReference type="ChEBI" id="CHEBI:29105"/>
    </ligand>
</feature>
<dbReference type="KEGG" id="lao:AOX59_09360"/>
<dbReference type="Pfam" id="PF05147">
    <property type="entry name" value="LANC_like"/>
    <property type="match status" value="1"/>
</dbReference>
<keyword evidence="4" id="KW-1185">Reference proteome</keyword>
<dbReference type="Proteomes" id="UP000050331">
    <property type="component" value="Chromosome"/>
</dbReference>
<dbReference type="RefSeq" id="WP_068444987.1">
    <property type="nucleotide sequence ID" value="NZ_CP013862.1"/>
</dbReference>
<evidence type="ECO:0000256" key="1">
    <source>
        <dbReference type="PIRSR" id="PIRSR607822-1"/>
    </source>
</evidence>
<evidence type="ECO:0000313" key="3">
    <source>
        <dbReference type="EMBL" id="ALX48804.1"/>
    </source>
</evidence>
<dbReference type="STRING" id="1472767.AOX59_09360"/>
<dbReference type="Gene3D" id="1.50.10.10">
    <property type="match status" value="1"/>
</dbReference>
<feature type="binding site" evidence="1">
    <location>
        <position position="921"/>
    </location>
    <ligand>
        <name>Zn(2+)</name>
        <dbReference type="ChEBI" id="CHEBI:29105"/>
    </ligand>
</feature>
<sequence length="1012" mass="115248">MARVGGFTYEALAFRLSSSKLTIDAFKQLLREKDNPLLQQKLDWMGTLQTILNQPGHTLTTEEINNLLGESVFGYFYLPFLDYANSLIIDFNEKFAKDTETPRIDYSSIRLSILSTLVQQLSMLGGRSLIQELHIAKLSNQLEGETPEARYRFFNEQKLTDNIFINEILSTYPVLARLLVEGTKKCIRSHTEALERFIKDAYIIENVFFSKKPLTLKSLQSGVGDLHQEGRSVIIFSFEDEKKLVYKPRSLHIDQHFSDLLTWVNEKDPIFSLKAPQTVARSHYGWQEFIPQTPCSSQKDIKRFYFRQGGYVALLYLLGSKDFHHENIIAAGSHPIIIDLETLFNNHDEMHSGSAIVEEFSQSVLGSLMLPASVSVKGNIDFDLSALGGSGGQKSKTLTSWKLEHPETDDMRLVKAPVFSIESQNRPSIQGNPVNAADYTRNVEAGFRRMYALLLRHRKKLIHPSGPLYRFSKVQVRHVVRPTQTYANFLEASIHPDYLKDGLKREQLFDFLWQIIKSFPKYKRIIHSECQDLLKHDIPYFTFQFNSRDIVNSKGEIIHDFYERSSLELVLERCKKLSLEDCEKQQRYIRMSLSTLLDESWESENKPFPMKTNAYTDQLTFLEVAKKIGNYIAKDVICTDDDENINWLSVTLDGEDKLTFAPLKEDLYSGLSGFALFFGQLAHETEEPKYKSLAQGILNSALNIADNRTESMSLSAFYGFGAITYTTAYLGSLWERDDLIDKALNYLKRIEKKIGKTSKNDFLGGEAGAIIVCLRIHEIIPDSHALNIAIKCGDYLEKMLLSPDNKEQMWAGLSHGASGYAWPMIELGITVNEDRFLNAGFNLLNYERTLYIPEKKNWSDLRKKNTKEPSPAYWCHGAPGIALARLNILKVMENEQANQELATAIETTFNYGFNTSHSLCHGDFGNLDILLSIASYKQDDELTERIMQLSTSVLQQGLNLGWRHGLHPKAEVHGFMLGASGIGYALLRLWNHNVPSVLNLELPCNSKRTDNV</sequence>
<name>A0A0U4FM30_9BACI</name>
<evidence type="ECO:0000313" key="4">
    <source>
        <dbReference type="Proteomes" id="UP000050331"/>
    </source>
</evidence>
<dbReference type="PANTHER" id="PTHR12736">
    <property type="entry name" value="LANC-LIKE PROTEIN"/>
    <property type="match status" value="1"/>
</dbReference>
<feature type="domain" description="Lantibiotic biosynthesis protein dehydration" evidence="2">
    <location>
        <begin position="172"/>
        <end position="543"/>
    </location>
</feature>
<proteinExistence type="predicted"/>
<dbReference type="GO" id="GO:0005886">
    <property type="term" value="C:plasma membrane"/>
    <property type="evidence" value="ECO:0007669"/>
    <property type="project" value="TreeGrafter"/>
</dbReference>
<dbReference type="InterPro" id="IPR025410">
    <property type="entry name" value="Lant_dehyd"/>
</dbReference>
<dbReference type="GO" id="GO:0031179">
    <property type="term" value="P:peptide modification"/>
    <property type="evidence" value="ECO:0007669"/>
    <property type="project" value="InterPro"/>
</dbReference>
<protein>
    <recommendedName>
        <fullName evidence="2">Lantibiotic biosynthesis protein dehydration domain-containing protein</fullName>
    </recommendedName>
</protein>
<dbReference type="SMART" id="SM01260">
    <property type="entry name" value="LANC_like"/>
    <property type="match status" value="1"/>
</dbReference>
<dbReference type="InterPro" id="IPR017146">
    <property type="entry name" value="Lanti_2_LanM"/>
</dbReference>
<dbReference type="CDD" id="cd04792">
    <property type="entry name" value="LanM-like"/>
    <property type="match status" value="1"/>
</dbReference>
<organism evidence="3 4">
    <name type="scientific">Lentibacillus amyloliquefaciens</name>
    <dbReference type="NCBI Taxonomy" id="1472767"/>
    <lineage>
        <taxon>Bacteria</taxon>
        <taxon>Bacillati</taxon>
        <taxon>Bacillota</taxon>
        <taxon>Bacilli</taxon>
        <taxon>Bacillales</taxon>
        <taxon>Bacillaceae</taxon>
        <taxon>Lentibacillus</taxon>
    </lineage>
</organism>
<dbReference type="NCBIfam" id="TIGR03897">
    <property type="entry name" value="lanti_2_LanM"/>
    <property type="match status" value="1"/>
</dbReference>
<keyword evidence="1" id="KW-0862">Zinc</keyword>
<dbReference type="Pfam" id="PF13575">
    <property type="entry name" value="DUF4135"/>
    <property type="match status" value="1"/>
</dbReference>
<dbReference type="InterPro" id="IPR012341">
    <property type="entry name" value="6hp_glycosidase-like_sf"/>
</dbReference>
<accession>A0A0U4FM30</accession>
<dbReference type="PANTHER" id="PTHR12736:SF7">
    <property type="entry name" value="LANC-LIKE PROTEIN 3"/>
    <property type="match status" value="1"/>
</dbReference>
<dbReference type="GO" id="GO:0046872">
    <property type="term" value="F:metal ion binding"/>
    <property type="evidence" value="ECO:0007669"/>
    <property type="project" value="UniProtKB-KW"/>
</dbReference>
<evidence type="ECO:0000259" key="2">
    <source>
        <dbReference type="Pfam" id="PF13575"/>
    </source>
</evidence>
<reference evidence="3 4" key="1">
    <citation type="submission" date="2016-01" db="EMBL/GenBank/DDBJ databases">
        <title>Complete genome sequence of strain Lentibacillus amyloliquefaciens LAM0015T isolated from saline sediment.</title>
        <authorList>
            <person name="Wang J.-L."/>
            <person name="He M.-X."/>
        </authorList>
    </citation>
    <scope>NUCLEOTIDE SEQUENCE [LARGE SCALE GENOMIC DNA]</scope>
    <source>
        <strain evidence="3 4">LAM0015</strain>
    </source>
</reference>
<dbReference type="OrthoDB" id="9148343at2"/>
<dbReference type="EMBL" id="CP013862">
    <property type="protein sequence ID" value="ALX48804.1"/>
    <property type="molecule type" value="Genomic_DNA"/>
</dbReference>
<dbReference type="InterPro" id="IPR007822">
    <property type="entry name" value="LANC-like"/>
</dbReference>
<dbReference type="AlphaFoldDB" id="A0A0U4FM30"/>
<gene>
    <name evidence="3" type="ORF">AOX59_09360</name>
</gene>